<sequence length="922" mass="96628">MALLERDRELATAQAVTTAAARGHGGVLVVGGPPGAGRTALLDAVCAAVPADFVRLRADAAVAERDFAFGVVQQLFQPLVSTATDGDLDRWLRGPAAPVRGLLLDEPWSVDHEAGEAVLHGLHSFLLNVSEDRPVLLAADDLQWADTPSLRWLGYLGRRVRSARILVACALCDGRDARDPRLLDDFRATAEHSVEPAPLSPYAVRRLLADESGWDCPPAAAVACHEVTGGNPGAVRAVLDGLRAERSWSFRAQDLQPLLRERRLADLASAPVEVRTMASALAVLGDAAEPDLLCGLSGMDHLAYKSSVAALERAGLLADTDSPRLVHDSVRDGVLAALPAPVRTRLHRTAARLLRDAAHPAEDVADHLLLGGRGYDHAESAVLRAAAGAALDRGATETAARYLRAALLNHLEQGPERSQLLVALAAAERSAAPGAAARHVTMALPHLTAGVERAVAALSIPPALAATTPALVDVVRDTWADLVAHDPTGRHRQLTARLTARMRLLVLHDHVPGPVATADLDRAEVDDLLGTGAGRELLAVHCYEAALGGTRPRGEVADLLGRVLAREPATPAHVHTALPVLVPTAVAADAEAELTGWLELAGREARRTGSTGERALLDAELAVLHAATGRLGRAQSAATAALSSAGPDWPETTALAVTALTSVALRTQDVELAGRLLANGPPPADPRVAVSLTMLRGMTDALAGDWATALDRFLDCGHRLRRVGWTGAAGPPWREWAVAAHRALGESAAAEALAAEAHRVAQAWGSPGAVGRALLSRASLAGGAEALALVRSAIDALRDSDDRLTLAAALTVLGRRSRELGATGDEAVAEGERIAGERGTYWGAEGSPYGGPVPRPRRTGHVPLTRSEEAVVASVRKGWTNQRIADDLGVTRRAVEKTLTGVYRKLGVSGRGALLRGPEPGE</sequence>
<organism evidence="4 5">
    <name type="scientific">Actinophytocola algeriensis</name>
    <dbReference type="NCBI Taxonomy" id="1768010"/>
    <lineage>
        <taxon>Bacteria</taxon>
        <taxon>Bacillati</taxon>
        <taxon>Actinomycetota</taxon>
        <taxon>Actinomycetes</taxon>
        <taxon>Pseudonocardiales</taxon>
        <taxon>Pseudonocardiaceae</taxon>
    </lineage>
</organism>
<dbReference type="SMART" id="SM00421">
    <property type="entry name" value="HTH_LUXR"/>
    <property type="match status" value="1"/>
</dbReference>
<evidence type="ECO:0000313" key="5">
    <source>
        <dbReference type="Proteomes" id="UP000520767"/>
    </source>
</evidence>
<keyword evidence="5" id="KW-1185">Reference proteome</keyword>
<keyword evidence="1" id="KW-0547">Nucleotide-binding</keyword>
<name>A0A7W7VIH2_9PSEU</name>
<evidence type="ECO:0000259" key="3">
    <source>
        <dbReference type="SMART" id="SM00421"/>
    </source>
</evidence>
<dbReference type="InterPro" id="IPR027417">
    <property type="entry name" value="P-loop_NTPase"/>
</dbReference>
<keyword evidence="4" id="KW-0238">DNA-binding</keyword>
<dbReference type="EMBL" id="JACHJQ010000010">
    <property type="protein sequence ID" value="MBB4911562.1"/>
    <property type="molecule type" value="Genomic_DNA"/>
</dbReference>
<dbReference type="InterPro" id="IPR000792">
    <property type="entry name" value="Tscrpt_reg_LuxR_C"/>
</dbReference>
<dbReference type="Pfam" id="PF00196">
    <property type="entry name" value="GerE"/>
    <property type="match status" value="1"/>
</dbReference>
<dbReference type="GO" id="GO:0004016">
    <property type="term" value="F:adenylate cyclase activity"/>
    <property type="evidence" value="ECO:0007669"/>
    <property type="project" value="TreeGrafter"/>
</dbReference>
<proteinExistence type="predicted"/>
<dbReference type="Gene3D" id="1.10.10.10">
    <property type="entry name" value="Winged helix-like DNA-binding domain superfamily/Winged helix DNA-binding domain"/>
    <property type="match status" value="1"/>
</dbReference>
<dbReference type="GO" id="GO:0003677">
    <property type="term" value="F:DNA binding"/>
    <property type="evidence" value="ECO:0007669"/>
    <property type="project" value="UniProtKB-KW"/>
</dbReference>
<comment type="caution">
    <text evidence="4">The sequence shown here is derived from an EMBL/GenBank/DDBJ whole genome shotgun (WGS) entry which is preliminary data.</text>
</comment>
<dbReference type="PANTHER" id="PTHR16305">
    <property type="entry name" value="TESTICULAR SOLUBLE ADENYLYL CYCLASE"/>
    <property type="match status" value="1"/>
</dbReference>
<dbReference type="Proteomes" id="UP000520767">
    <property type="component" value="Unassembled WGS sequence"/>
</dbReference>
<dbReference type="InterPro" id="IPR036388">
    <property type="entry name" value="WH-like_DNA-bd_sf"/>
</dbReference>
<keyword evidence="2" id="KW-0067">ATP-binding</keyword>
<evidence type="ECO:0000313" key="4">
    <source>
        <dbReference type="EMBL" id="MBB4911562.1"/>
    </source>
</evidence>
<protein>
    <submittedName>
        <fullName evidence="4">DNA-binding NarL/FixJ family response regulator</fullName>
    </submittedName>
</protein>
<dbReference type="SUPFAM" id="SSF52540">
    <property type="entry name" value="P-loop containing nucleoside triphosphate hydrolases"/>
    <property type="match status" value="1"/>
</dbReference>
<dbReference type="GO" id="GO:0005524">
    <property type="term" value="F:ATP binding"/>
    <property type="evidence" value="ECO:0007669"/>
    <property type="project" value="UniProtKB-KW"/>
</dbReference>
<dbReference type="InterPro" id="IPR041664">
    <property type="entry name" value="AAA_16"/>
</dbReference>
<dbReference type="RefSeq" id="WP_184815579.1">
    <property type="nucleotide sequence ID" value="NZ_JACHJQ010000010.1"/>
</dbReference>
<evidence type="ECO:0000256" key="1">
    <source>
        <dbReference type="ARBA" id="ARBA00022741"/>
    </source>
</evidence>
<dbReference type="SUPFAM" id="SSF46894">
    <property type="entry name" value="C-terminal effector domain of the bipartite response regulators"/>
    <property type="match status" value="1"/>
</dbReference>
<gene>
    <name evidence="4" type="ORF">FHR82_007832</name>
</gene>
<dbReference type="GO" id="GO:0005737">
    <property type="term" value="C:cytoplasm"/>
    <property type="evidence" value="ECO:0007669"/>
    <property type="project" value="TreeGrafter"/>
</dbReference>
<dbReference type="GO" id="GO:0006355">
    <property type="term" value="P:regulation of DNA-templated transcription"/>
    <property type="evidence" value="ECO:0007669"/>
    <property type="project" value="InterPro"/>
</dbReference>
<reference evidence="4 5" key="1">
    <citation type="submission" date="2020-08" db="EMBL/GenBank/DDBJ databases">
        <title>Genomic Encyclopedia of Type Strains, Phase III (KMG-III): the genomes of soil and plant-associated and newly described type strains.</title>
        <authorList>
            <person name="Whitman W."/>
        </authorList>
    </citation>
    <scope>NUCLEOTIDE SEQUENCE [LARGE SCALE GENOMIC DNA]</scope>
    <source>
        <strain evidence="4 5">CECT 8960</strain>
    </source>
</reference>
<dbReference type="PANTHER" id="PTHR16305:SF35">
    <property type="entry name" value="TRANSCRIPTIONAL ACTIVATOR DOMAIN"/>
    <property type="match status" value="1"/>
</dbReference>
<dbReference type="AlphaFoldDB" id="A0A7W7VIH2"/>
<evidence type="ECO:0000256" key="2">
    <source>
        <dbReference type="ARBA" id="ARBA00022840"/>
    </source>
</evidence>
<dbReference type="InterPro" id="IPR016032">
    <property type="entry name" value="Sig_transdc_resp-reg_C-effctor"/>
</dbReference>
<feature type="domain" description="HTH luxR-type" evidence="3">
    <location>
        <begin position="861"/>
        <end position="918"/>
    </location>
</feature>
<accession>A0A7W7VIH2</accession>
<dbReference type="Pfam" id="PF13191">
    <property type="entry name" value="AAA_16"/>
    <property type="match status" value="1"/>
</dbReference>